<keyword evidence="5" id="KW-0575">Peroxidase</keyword>
<feature type="compositionally biased region" description="Gly residues" evidence="4">
    <location>
        <begin position="68"/>
        <end position="80"/>
    </location>
</feature>
<dbReference type="SUPFAM" id="SSF48113">
    <property type="entry name" value="Heme-dependent peroxidases"/>
    <property type="match status" value="1"/>
</dbReference>
<evidence type="ECO:0000256" key="3">
    <source>
        <dbReference type="ARBA" id="ARBA00023180"/>
    </source>
</evidence>
<feature type="compositionally biased region" description="Gly residues" evidence="4">
    <location>
        <begin position="106"/>
        <end position="154"/>
    </location>
</feature>
<dbReference type="Gene3D" id="1.10.640.10">
    <property type="entry name" value="Haem peroxidase domain superfamily, animal type"/>
    <property type="match status" value="1"/>
</dbReference>
<feature type="compositionally biased region" description="Low complexity" evidence="4">
    <location>
        <begin position="19"/>
        <end position="38"/>
    </location>
</feature>
<dbReference type="InterPro" id="IPR037120">
    <property type="entry name" value="Haem_peroxidase_sf_animal"/>
</dbReference>
<evidence type="ECO:0000313" key="5">
    <source>
        <dbReference type="EMBL" id="EIJ34101.1"/>
    </source>
</evidence>
<comment type="subcellular location">
    <subcellularLocation>
        <location evidence="1">Secreted</location>
    </subcellularLocation>
</comment>
<dbReference type="EMBL" id="JH651384">
    <property type="protein sequence ID" value="EIJ34101.1"/>
    <property type="molecule type" value="Genomic_DNA"/>
</dbReference>
<dbReference type="Pfam" id="PF03098">
    <property type="entry name" value="An_peroxidase"/>
    <property type="match status" value="1"/>
</dbReference>
<evidence type="ECO:0000256" key="2">
    <source>
        <dbReference type="ARBA" id="ARBA00022525"/>
    </source>
</evidence>
<dbReference type="GO" id="GO:0005576">
    <property type="term" value="C:extracellular region"/>
    <property type="evidence" value="ECO:0007669"/>
    <property type="project" value="UniProtKB-SubCell"/>
</dbReference>
<feature type="region of interest" description="Disordered" evidence="4">
    <location>
        <begin position="67"/>
        <end position="192"/>
    </location>
</feature>
<evidence type="ECO:0000256" key="4">
    <source>
        <dbReference type="SAM" id="MobiDB-lite"/>
    </source>
</evidence>
<dbReference type="GO" id="GO:0020037">
    <property type="term" value="F:heme binding"/>
    <property type="evidence" value="ECO:0007669"/>
    <property type="project" value="InterPro"/>
</dbReference>
<dbReference type="Proteomes" id="UP000005317">
    <property type="component" value="Unassembled WGS sequence"/>
</dbReference>
<dbReference type="AlphaFoldDB" id="A0A656HAN6"/>
<reference evidence="6" key="1">
    <citation type="journal article" date="2011" name="Stand. Genomic Sci.">
        <title>Genome sequence of the filamentous, gliding Thiothrix nivea neotype strain (JP2(T)).</title>
        <authorList>
            <person name="Lapidus A."/>
            <person name="Nolan M."/>
            <person name="Lucas S."/>
            <person name="Glavina Del Rio T."/>
            <person name="Tice H."/>
            <person name="Cheng J.F."/>
            <person name="Tapia R."/>
            <person name="Han C."/>
            <person name="Goodwin L."/>
            <person name="Pitluck S."/>
            <person name="Liolios K."/>
            <person name="Pagani I."/>
            <person name="Ivanova N."/>
            <person name="Huntemann M."/>
            <person name="Mavromatis K."/>
            <person name="Mikhailova N."/>
            <person name="Pati A."/>
            <person name="Chen A."/>
            <person name="Palaniappan K."/>
            <person name="Land M."/>
            <person name="Brambilla E.M."/>
            <person name="Rohde M."/>
            <person name="Abt B."/>
            <person name="Verbarg S."/>
            <person name="Goker M."/>
            <person name="Bristow J."/>
            <person name="Eisen J.A."/>
            <person name="Markowitz V."/>
            <person name="Hugenholtz P."/>
            <person name="Kyrpides N.C."/>
            <person name="Klenk H.P."/>
            <person name="Woyke T."/>
        </authorList>
    </citation>
    <scope>NUCLEOTIDE SEQUENCE [LARGE SCALE GENOMIC DNA]</scope>
    <source>
        <strain evidence="6">ATCC 35100 / DSM 5205 / JP2</strain>
    </source>
</reference>
<organism evidence="5 6">
    <name type="scientific">Thiothrix nivea (strain ATCC 35100 / DSM 5205 / JP2)</name>
    <dbReference type="NCBI Taxonomy" id="870187"/>
    <lineage>
        <taxon>Bacteria</taxon>
        <taxon>Pseudomonadati</taxon>
        <taxon>Pseudomonadota</taxon>
        <taxon>Gammaproteobacteria</taxon>
        <taxon>Thiotrichales</taxon>
        <taxon>Thiotrichaceae</taxon>
        <taxon>Thiothrix</taxon>
    </lineage>
</organism>
<dbReference type="GO" id="GO:0004601">
    <property type="term" value="F:peroxidase activity"/>
    <property type="evidence" value="ECO:0007669"/>
    <property type="project" value="UniProtKB-KW"/>
</dbReference>
<feature type="compositionally biased region" description="Polar residues" evidence="4">
    <location>
        <begin position="1"/>
        <end position="18"/>
    </location>
</feature>
<accession>A0A656HAN6</accession>
<dbReference type="PRINTS" id="PR00457">
    <property type="entry name" value="ANPEROXIDASE"/>
</dbReference>
<evidence type="ECO:0000256" key="1">
    <source>
        <dbReference type="ARBA" id="ARBA00004613"/>
    </source>
</evidence>
<dbReference type="CDD" id="cd09822">
    <property type="entry name" value="peroxinectin_like_bacterial"/>
    <property type="match status" value="1"/>
</dbReference>
<feature type="region of interest" description="Disordered" evidence="4">
    <location>
        <begin position="664"/>
        <end position="704"/>
    </location>
</feature>
<dbReference type="PANTHER" id="PTHR11475:SF4">
    <property type="entry name" value="CHORION PEROXIDASE"/>
    <property type="match status" value="1"/>
</dbReference>
<gene>
    <name evidence="5" type="ORF">Thini_1498</name>
</gene>
<dbReference type="PANTHER" id="PTHR11475">
    <property type="entry name" value="OXIDASE/PEROXIDASE"/>
    <property type="match status" value="1"/>
</dbReference>
<feature type="compositionally biased region" description="Low complexity" evidence="4">
    <location>
        <begin position="81"/>
        <end position="105"/>
    </location>
</feature>
<keyword evidence="2" id="KW-0964">Secreted</keyword>
<keyword evidence="6" id="KW-1185">Reference proteome</keyword>
<keyword evidence="5" id="KW-0560">Oxidoreductase</keyword>
<proteinExistence type="predicted"/>
<dbReference type="SMR" id="A0A656HAN6"/>
<dbReference type="InterPro" id="IPR010255">
    <property type="entry name" value="Haem_peroxidase_sf"/>
</dbReference>
<dbReference type="InterPro" id="IPR019791">
    <property type="entry name" value="Haem_peroxidase_animal"/>
</dbReference>
<feature type="compositionally biased region" description="Polar residues" evidence="4">
    <location>
        <begin position="686"/>
        <end position="704"/>
    </location>
</feature>
<dbReference type="PROSITE" id="PS50292">
    <property type="entry name" value="PEROXIDASE_3"/>
    <property type="match status" value="1"/>
</dbReference>
<feature type="region of interest" description="Disordered" evidence="4">
    <location>
        <begin position="1"/>
        <end position="52"/>
    </location>
</feature>
<name>A0A656HAN6_THINJ</name>
<protein>
    <submittedName>
        <fullName evidence="5">Animal heme peroxidase</fullName>
    </submittedName>
</protein>
<dbReference type="OrthoDB" id="9765610at2"/>
<sequence precursor="true">MQTIDNRALSQGSRYGQATSTGSSNGSTRNTTTQNNSSLNKQGSYNGGFGQGSEEIMNMIQGLLGQFEGKGSGNGSGGNTNTGYNKPADNNSGSSNTNTGWNNGNSGWGNDGGWNNGNSGWGNDGGWNNGNSGWGNDGGWNNGNSGWGNDGGWNNGKSCWGNNTGNPTKPKPGEYRSIDGTGNNLKNPELGSADQAEIRIMPVDTSREPGGTTFNNLPSPREVSNAVSAQEGSTTNSKGLSDMFWVWGQFLDHDITLVHTTADEYENIAIPSPDPYFDPNGTGTATMGFTRSAYELDANGQRQQINSITSFIDGSNVYGSDEATADSLRAHEGGKMIMNGGELMPEDATGQYMAGDVRANENPALTSMHTLWVREHNRIADELAQQHPEWSDEQLYQEARKTNVAQIQAITYNEFLPALVGEDAIADYKGYDPNVDPTISNEFAAAIYRLGHTMLSPNLLRLDENGETIPEGNLALRDSFFNPSAVSEAGIDPILRGAATQTAQAVDTMIVDDVRNFLFGQPGEGGFDLASLNIQRGRDHGLPGYNDAREAMGLSRIESFDDPIWRDGVGAKLAQVYNSPDDVDLWVAGLAEKETGDSLVGELSTAVLVDQFTRLRDGDRFWYENQFSGQQLRELNNLQLSDIIKRNTDIQNIQDEVMVAPTANQENQPTTPPTQQPGQHGTGSGNTPYNSTFPGFNRGGSQTNGAFPSMMQNRFFMLNPQQIFNFQQAFWKGHLG</sequence>
<dbReference type="GO" id="GO:0006979">
    <property type="term" value="P:response to oxidative stress"/>
    <property type="evidence" value="ECO:0007669"/>
    <property type="project" value="InterPro"/>
</dbReference>
<keyword evidence="3" id="KW-0325">Glycoprotein</keyword>
<evidence type="ECO:0000313" key="6">
    <source>
        <dbReference type="Proteomes" id="UP000005317"/>
    </source>
</evidence>
<dbReference type="RefSeq" id="WP_002708043.1">
    <property type="nucleotide sequence ID" value="NZ_JH651384.1"/>
</dbReference>